<evidence type="ECO:0000313" key="2">
    <source>
        <dbReference type="Proteomes" id="UP000198324"/>
    </source>
</evidence>
<sequence>MRPYMTEEEAKTKTCHLMTYCYNPKQVGEGESAIYKPAKCIGSECMAWGWFPGDAPEIGRTTKGRCEAPGGAA</sequence>
<gene>
    <name evidence="1" type="ORF">SAMN04488503_2248</name>
</gene>
<organism evidence="1 2">
    <name type="scientific">Humidesulfovibrio mexicanus</name>
    <dbReference type="NCBI Taxonomy" id="147047"/>
    <lineage>
        <taxon>Bacteria</taxon>
        <taxon>Pseudomonadati</taxon>
        <taxon>Thermodesulfobacteriota</taxon>
        <taxon>Desulfovibrionia</taxon>
        <taxon>Desulfovibrionales</taxon>
        <taxon>Desulfovibrionaceae</taxon>
        <taxon>Humidesulfovibrio</taxon>
    </lineage>
</organism>
<dbReference type="EMBL" id="FZOC01000004">
    <property type="protein sequence ID" value="SNR99613.1"/>
    <property type="molecule type" value="Genomic_DNA"/>
</dbReference>
<evidence type="ECO:0000313" key="1">
    <source>
        <dbReference type="EMBL" id="SNR99613.1"/>
    </source>
</evidence>
<dbReference type="Proteomes" id="UP000198324">
    <property type="component" value="Unassembled WGS sequence"/>
</dbReference>
<dbReference type="RefSeq" id="WP_089274453.1">
    <property type="nucleotide sequence ID" value="NZ_FZOC01000004.1"/>
</dbReference>
<reference evidence="1 2" key="1">
    <citation type="submission" date="2017-06" db="EMBL/GenBank/DDBJ databases">
        <authorList>
            <person name="Kim H.J."/>
            <person name="Triplett B.A."/>
        </authorList>
    </citation>
    <scope>NUCLEOTIDE SEQUENCE [LARGE SCALE GENOMIC DNA]</scope>
    <source>
        <strain evidence="1 2">DSM 13116</strain>
    </source>
</reference>
<name>A0A239AXB6_9BACT</name>
<protein>
    <submittedName>
        <fullName evidence="1">Uncharacterized protein</fullName>
    </submittedName>
</protein>
<proteinExistence type="predicted"/>
<dbReference type="AlphaFoldDB" id="A0A239AXB6"/>
<keyword evidence="2" id="KW-1185">Reference proteome</keyword>
<accession>A0A239AXB6</accession>